<evidence type="ECO:0000256" key="1">
    <source>
        <dbReference type="ARBA" id="ARBA00023002"/>
    </source>
</evidence>
<dbReference type="PANTHER" id="PTHR43364">
    <property type="entry name" value="NADH-SPECIFIC METHYLGLYOXAL REDUCTASE-RELATED"/>
    <property type="match status" value="1"/>
</dbReference>
<evidence type="ECO:0000313" key="3">
    <source>
        <dbReference type="EMBL" id="CAB4951618.1"/>
    </source>
</evidence>
<dbReference type="InterPro" id="IPR023210">
    <property type="entry name" value="NADP_OxRdtase_dom"/>
</dbReference>
<dbReference type="PANTHER" id="PTHR43364:SF4">
    <property type="entry name" value="NAD(P)-LINKED OXIDOREDUCTASE SUPERFAMILY PROTEIN"/>
    <property type="match status" value="1"/>
</dbReference>
<gene>
    <name evidence="3" type="ORF">UFOPK3773_01442</name>
</gene>
<sequence>MPAIAHASVGRSGLKVSRLCLGTATLGGQCDEDLSFRILDHARELGISFIDTADKYPLGSGYEEAGVTEEIVGRWIASRRPDVVVATKVHGPTGTMPWNGGLGRRHLREAVEASLRRLQIEAIDLYQLHRPDPSTPIEETLETLTDLVREGKILYAGCSNFLAYQLALALGSSDLNGFVRFTSVQPRYNMLFRQVERELLPLCEEKGIGVVTYNLLAGGMLTGKHDPTRPPDPSSRFATTGAVDIYRERYWHDEAFAAVSRLTQVAERLSLTLPTLACAWVLHQPTVSSVLLGATRPEQLDLPFAALEVSLDDATLQEIDGITRVFRQGDAVQ</sequence>
<dbReference type="GO" id="GO:0016491">
    <property type="term" value="F:oxidoreductase activity"/>
    <property type="evidence" value="ECO:0007669"/>
    <property type="project" value="UniProtKB-KW"/>
</dbReference>
<dbReference type="InterPro" id="IPR036812">
    <property type="entry name" value="NAD(P)_OxRdtase_dom_sf"/>
</dbReference>
<dbReference type="AlphaFoldDB" id="A0A6J7K6Q6"/>
<feature type="domain" description="NADP-dependent oxidoreductase" evidence="2">
    <location>
        <begin position="18"/>
        <end position="322"/>
    </location>
</feature>
<dbReference type="SUPFAM" id="SSF51430">
    <property type="entry name" value="NAD(P)-linked oxidoreductase"/>
    <property type="match status" value="1"/>
</dbReference>
<keyword evidence="1" id="KW-0560">Oxidoreductase</keyword>
<dbReference type="GO" id="GO:0005829">
    <property type="term" value="C:cytosol"/>
    <property type="evidence" value="ECO:0007669"/>
    <property type="project" value="UniProtKB-ARBA"/>
</dbReference>
<dbReference type="Gene3D" id="3.20.20.100">
    <property type="entry name" value="NADP-dependent oxidoreductase domain"/>
    <property type="match status" value="1"/>
</dbReference>
<protein>
    <submittedName>
        <fullName evidence="3">Unannotated protein</fullName>
    </submittedName>
</protein>
<organism evidence="3">
    <name type="scientific">freshwater metagenome</name>
    <dbReference type="NCBI Taxonomy" id="449393"/>
    <lineage>
        <taxon>unclassified sequences</taxon>
        <taxon>metagenomes</taxon>
        <taxon>ecological metagenomes</taxon>
    </lineage>
</organism>
<dbReference type="Pfam" id="PF00248">
    <property type="entry name" value="Aldo_ket_red"/>
    <property type="match status" value="1"/>
</dbReference>
<reference evidence="3" key="1">
    <citation type="submission" date="2020-05" db="EMBL/GenBank/DDBJ databases">
        <authorList>
            <person name="Chiriac C."/>
            <person name="Salcher M."/>
            <person name="Ghai R."/>
            <person name="Kavagutti S V."/>
        </authorList>
    </citation>
    <scope>NUCLEOTIDE SEQUENCE</scope>
</reference>
<evidence type="ECO:0000259" key="2">
    <source>
        <dbReference type="Pfam" id="PF00248"/>
    </source>
</evidence>
<proteinExistence type="predicted"/>
<name>A0A6J7K6Q6_9ZZZZ</name>
<dbReference type="EMBL" id="CAFBNF010000174">
    <property type="protein sequence ID" value="CAB4951618.1"/>
    <property type="molecule type" value="Genomic_DNA"/>
</dbReference>
<accession>A0A6J7K6Q6</accession>
<dbReference type="InterPro" id="IPR050523">
    <property type="entry name" value="AKR_Detox_Biosynth"/>
</dbReference>
<dbReference type="FunFam" id="3.20.20.100:FF:000004">
    <property type="entry name" value="Oxidoreductase, aldo/keto reductase"/>
    <property type="match status" value="1"/>
</dbReference>